<keyword evidence="3" id="KW-0813">Transport</keyword>
<evidence type="ECO:0000256" key="3">
    <source>
        <dbReference type="ARBA" id="ARBA00022448"/>
    </source>
</evidence>
<evidence type="ECO:0000313" key="11">
    <source>
        <dbReference type="Proteomes" id="UP001516400"/>
    </source>
</evidence>
<protein>
    <recommendedName>
        <fullName evidence="9">ABC transporter domain-containing protein</fullName>
    </recommendedName>
</protein>
<dbReference type="Proteomes" id="UP001516400">
    <property type="component" value="Unassembled WGS sequence"/>
</dbReference>
<dbReference type="AlphaFoldDB" id="A0ABD2MIF7"/>
<dbReference type="Pfam" id="PF00005">
    <property type="entry name" value="ABC_tran"/>
    <property type="match status" value="1"/>
</dbReference>
<comment type="subcellular location">
    <subcellularLocation>
        <location evidence="1">Membrane</location>
        <topology evidence="1">Multi-pass membrane protein</topology>
    </subcellularLocation>
</comment>
<keyword evidence="5" id="KW-0547">Nucleotide-binding</keyword>
<dbReference type="InterPro" id="IPR027417">
    <property type="entry name" value="P-loop_NTPase"/>
</dbReference>
<sequence length="310" mass="34876">MKLSGSEVGLAITQAMAFSIYLQFGIIQSVQVNNNLVAVERIVQYDDLIQEPKIVPAVTIPRGWPQRGEILFENVILQYHEDSAPILNDLSFSVGGGEKIGIVGRTGAGKTSIVSTIMRLGIVTGTIRIDSYDTQYIPLDILRSRIGVISQDPVLFSGTLRYNLDPLQEFDDNVLYKALEKVELGKTSKEFKNLDYHILEEGSNLSLGQKQLICLARTIIREHRIILLDECSSNVDADTDNLIQNIIRKDFDQCTVLTITHRLNTIMSCDRIMVIDLGKIIQFDKPNVLLQDAEGKFYEMVNKKNEMQEI</sequence>
<evidence type="ECO:0000256" key="7">
    <source>
        <dbReference type="ARBA" id="ARBA00022989"/>
    </source>
</evidence>
<dbReference type="SMART" id="SM00382">
    <property type="entry name" value="AAA"/>
    <property type="match status" value="1"/>
</dbReference>
<dbReference type="PROSITE" id="PS50893">
    <property type="entry name" value="ABC_TRANSPORTER_2"/>
    <property type="match status" value="1"/>
</dbReference>
<evidence type="ECO:0000256" key="4">
    <source>
        <dbReference type="ARBA" id="ARBA00022692"/>
    </source>
</evidence>
<comment type="similarity">
    <text evidence="2">Belongs to the ABC transporter superfamily. ABCC family. Conjugate transporter (TC 3.A.1.208) subfamily.</text>
</comment>
<evidence type="ECO:0000256" key="2">
    <source>
        <dbReference type="ARBA" id="ARBA00009726"/>
    </source>
</evidence>
<dbReference type="EMBL" id="JABFTP020000001">
    <property type="protein sequence ID" value="KAL3266144.1"/>
    <property type="molecule type" value="Genomic_DNA"/>
</dbReference>
<feature type="domain" description="ABC transporter" evidence="9">
    <location>
        <begin position="70"/>
        <end position="302"/>
    </location>
</feature>
<dbReference type="InterPro" id="IPR017871">
    <property type="entry name" value="ABC_transporter-like_CS"/>
</dbReference>
<dbReference type="CDD" id="cd03244">
    <property type="entry name" value="ABCC_MRP_domain2"/>
    <property type="match status" value="1"/>
</dbReference>
<gene>
    <name evidence="10" type="ORF">HHI36_010329</name>
</gene>
<dbReference type="FunFam" id="3.40.50.300:FF:000163">
    <property type="entry name" value="Multidrug resistance-associated protein member 4"/>
    <property type="match status" value="1"/>
</dbReference>
<comment type="caution">
    <text evidence="10">The sequence shown here is derived from an EMBL/GenBank/DDBJ whole genome shotgun (WGS) entry which is preliminary data.</text>
</comment>
<proteinExistence type="inferred from homology"/>
<organism evidence="10 11">
    <name type="scientific">Cryptolaemus montrouzieri</name>
    <dbReference type="NCBI Taxonomy" id="559131"/>
    <lineage>
        <taxon>Eukaryota</taxon>
        <taxon>Metazoa</taxon>
        <taxon>Ecdysozoa</taxon>
        <taxon>Arthropoda</taxon>
        <taxon>Hexapoda</taxon>
        <taxon>Insecta</taxon>
        <taxon>Pterygota</taxon>
        <taxon>Neoptera</taxon>
        <taxon>Endopterygota</taxon>
        <taxon>Coleoptera</taxon>
        <taxon>Polyphaga</taxon>
        <taxon>Cucujiformia</taxon>
        <taxon>Coccinelloidea</taxon>
        <taxon>Coccinellidae</taxon>
        <taxon>Scymninae</taxon>
        <taxon>Scymnini</taxon>
        <taxon>Cryptolaemus</taxon>
    </lineage>
</organism>
<dbReference type="GO" id="GO:0005524">
    <property type="term" value="F:ATP binding"/>
    <property type="evidence" value="ECO:0007669"/>
    <property type="project" value="UniProtKB-KW"/>
</dbReference>
<evidence type="ECO:0000256" key="6">
    <source>
        <dbReference type="ARBA" id="ARBA00022840"/>
    </source>
</evidence>
<dbReference type="PANTHER" id="PTHR24223">
    <property type="entry name" value="ATP-BINDING CASSETTE SUB-FAMILY C"/>
    <property type="match status" value="1"/>
</dbReference>
<evidence type="ECO:0000313" key="10">
    <source>
        <dbReference type="EMBL" id="KAL3266144.1"/>
    </source>
</evidence>
<evidence type="ECO:0000259" key="9">
    <source>
        <dbReference type="PROSITE" id="PS50893"/>
    </source>
</evidence>
<dbReference type="InterPro" id="IPR050173">
    <property type="entry name" value="ABC_transporter_C-like"/>
</dbReference>
<keyword evidence="8" id="KW-0472">Membrane</keyword>
<dbReference type="PROSITE" id="PS00211">
    <property type="entry name" value="ABC_TRANSPORTER_1"/>
    <property type="match status" value="1"/>
</dbReference>
<keyword evidence="11" id="KW-1185">Reference proteome</keyword>
<keyword evidence="4" id="KW-0812">Transmembrane</keyword>
<evidence type="ECO:0000256" key="8">
    <source>
        <dbReference type="ARBA" id="ARBA00023136"/>
    </source>
</evidence>
<dbReference type="InterPro" id="IPR003439">
    <property type="entry name" value="ABC_transporter-like_ATP-bd"/>
</dbReference>
<dbReference type="Gene3D" id="3.40.50.300">
    <property type="entry name" value="P-loop containing nucleotide triphosphate hydrolases"/>
    <property type="match status" value="1"/>
</dbReference>
<name>A0ABD2MIF7_9CUCU</name>
<dbReference type="InterPro" id="IPR003593">
    <property type="entry name" value="AAA+_ATPase"/>
</dbReference>
<dbReference type="SUPFAM" id="SSF52540">
    <property type="entry name" value="P-loop containing nucleoside triphosphate hydrolases"/>
    <property type="match status" value="1"/>
</dbReference>
<keyword evidence="6" id="KW-0067">ATP-binding</keyword>
<evidence type="ECO:0000256" key="1">
    <source>
        <dbReference type="ARBA" id="ARBA00004141"/>
    </source>
</evidence>
<dbReference type="PANTHER" id="PTHR24223:SF456">
    <property type="entry name" value="MULTIDRUG RESISTANCE-ASSOCIATED PROTEIN LETHAL(2)03659"/>
    <property type="match status" value="1"/>
</dbReference>
<keyword evidence="7" id="KW-1133">Transmembrane helix</keyword>
<accession>A0ABD2MIF7</accession>
<dbReference type="GO" id="GO:0016020">
    <property type="term" value="C:membrane"/>
    <property type="evidence" value="ECO:0007669"/>
    <property type="project" value="UniProtKB-SubCell"/>
</dbReference>
<evidence type="ECO:0000256" key="5">
    <source>
        <dbReference type="ARBA" id="ARBA00022741"/>
    </source>
</evidence>
<reference evidence="10 11" key="1">
    <citation type="journal article" date="2021" name="BMC Biol.">
        <title>Horizontally acquired antibacterial genes associated with adaptive radiation of ladybird beetles.</title>
        <authorList>
            <person name="Li H.S."/>
            <person name="Tang X.F."/>
            <person name="Huang Y.H."/>
            <person name="Xu Z.Y."/>
            <person name="Chen M.L."/>
            <person name="Du X.Y."/>
            <person name="Qiu B.Y."/>
            <person name="Chen P.T."/>
            <person name="Zhang W."/>
            <person name="Slipinski A."/>
            <person name="Escalona H.E."/>
            <person name="Waterhouse R.M."/>
            <person name="Zwick A."/>
            <person name="Pang H."/>
        </authorList>
    </citation>
    <scope>NUCLEOTIDE SEQUENCE [LARGE SCALE GENOMIC DNA]</scope>
    <source>
        <strain evidence="10">SYSU2018</strain>
    </source>
</reference>